<evidence type="ECO:0008006" key="4">
    <source>
        <dbReference type="Google" id="ProtNLM"/>
    </source>
</evidence>
<dbReference type="InParanoid" id="A0A2K1XDU6"/>
<feature type="region of interest" description="Disordered" evidence="1">
    <location>
        <begin position="1"/>
        <end position="31"/>
    </location>
</feature>
<protein>
    <recommendedName>
        <fullName evidence="4">DUF3527 domain-containing protein</fullName>
    </recommendedName>
</protein>
<dbReference type="PANTHER" id="PTHR31390">
    <property type="entry name" value="EXPRESSED PROTEIN"/>
    <property type="match status" value="1"/>
</dbReference>
<dbReference type="InterPro" id="IPR021916">
    <property type="entry name" value="DUF3527"/>
</dbReference>
<dbReference type="FunCoup" id="A0A2K1XDU6">
    <property type="interactions" value="989"/>
</dbReference>
<dbReference type="PANTHER" id="PTHR31390:SF12">
    <property type="entry name" value="PUTATIVE (DUF3527)-RELATED"/>
    <property type="match status" value="1"/>
</dbReference>
<feature type="region of interest" description="Disordered" evidence="1">
    <location>
        <begin position="158"/>
        <end position="177"/>
    </location>
</feature>
<dbReference type="Pfam" id="PF12043">
    <property type="entry name" value="DUF3527"/>
    <property type="match status" value="2"/>
</dbReference>
<dbReference type="Gramene" id="Potri.016G105500.1.v4.1">
    <property type="protein sequence ID" value="Potri.016G105500.1.v4.1"/>
    <property type="gene ID" value="Potri.016G105500.v4.1"/>
</dbReference>
<proteinExistence type="predicted"/>
<evidence type="ECO:0000313" key="2">
    <source>
        <dbReference type="EMBL" id="PNS98946.1"/>
    </source>
</evidence>
<feature type="compositionally biased region" description="Basic and acidic residues" evidence="1">
    <location>
        <begin position="222"/>
        <end position="238"/>
    </location>
</feature>
<feature type="region of interest" description="Disordered" evidence="1">
    <location>
        <begin position="298"/>
        <end position="333"/>
    </location>
</feature>
<dbReference type="AlphaFoldDB" id="A0A2K1XDU6"/>
<gene>
    <name evidence="2" type="ORF">POPTR_016G105500</name>
</gene>
<dbReference type="OrthoDB" id="1898655at2759"/>
<feature type="compositionally biased region" description="Basic and acidic residues" evidence="1">
    <location>
        <begin position="298"/>
        <end position="310"/>
    </location>
</feature>
<feature type="compositionally biased region" description="Polar residues" evidence="1">
    <location>
        <begin position="318"/>
        <end position="332"/>
    </location>
</feature>
<evidence type="ECO:0000256" key="1">
    <source>
        <dbReference type="SAM" id="MobiDB-lite"/>
    </source>
</evidence>
<dbReference type="STRING" id="3694.A0A2K1XDU6"/>
<dbReference type="OMA" id="NQCAFSN"/>
<organism evidence="2 3">
    <name type="scientific">Populus trichocarpa</name>
    <name type="common">Western balsam poplar</name>
    <name type="synonym">Populus balsamifera subsp. trichocarpa</name>
    <dbReference type="NCBI Taxonomy" id="3694"/>
    <lineage>
        <taxon>Eukaryota</taxon>
        <taxon>Viridiplantae</taxon>
        <taxon>Streptophyta</taxon>
        <taxon>Embryophyta</taxon>
        <taxon>Tracheophyta</taxon>
        <taxon>Spermatophyta</taxon>
        <taxon>Magnoliopsida</taxon>
        <taxon>eudicotyledons</taxon>
        <taxon>Gunneridae</taxon>
        <taxon>Pentapetalae</taxon>
        <taxon>rosids</taxon>
        <taxon>fabids</taxon>
        <taxon>Malpighiales</taxon>
        <taxon>Salicaceae</taxon>
        <taxon>Saliceae</taxon>
        <taxon>Populus</taxon>
    </lineage>
</organism>
<feature type="region of interest" description="Disordered" evidence="1">
    <location>
        <begin position="192"/>
        <end position="253"/>
    </location>
</feature>
<dbReference type="EMBL" id="CM009305">
    <property type="protein sequence ID" value="PNS98946.1"/>
    <property type="molecule type" value="Genomic_DNA"/>
</dbReference>
<dbReference type="Gramene" id="Potri.016G105500.2.v4.1">
    <property type="protein sequence ID" value="Potri.016G105500.2.v4.1"/>
    <property type="gene ID" value="Potri.016G105500.v4.1"/>
</dbReference>
<name>A0A2K1XDU6_POPTR</name>
<feature type="region of interest" description="Disordered" evidence="1">
    <location>
        <begin position="967"/>
        <end position="1010"/>
    </location>
</feature>
<reference evidence="2 3" key="1">
    <citation type="journal article" date="2006" name="Science">
        <title>The genome of black cottonwood, Populus trichocarpa (Torr. &amp; Gray).</title>
        <authorList>
            <person name="Tuskan G.A."/>
            <person name="Difazio S."/>
            <person name="Jansson S."/>
            <person name="Bohlmann J."/>
            <person name="Grigoriev I."/>
            <person name="Hellsten U."/>
            <person name="Putnam N."/>
            <person name="Ralph S."/>
            <person name="Rombauts S."/>
            <person name="Salamov A."/>
            <person name="Schein J."/>
            <person name="Sterck L."/>
            <person name="Aerts A."/>
            <person name="Bhalerao R.R."/>
            <person name="Bhalerao R.P."/>
            <person name="Blaudez D."/>
            <person name="Boerjan W."/>
            <person name="Brun A."/>
            <person name="Brunner A."/>
            <person name="Busov V."/>
            <person name="Campbell M."/>
            <person name="Carlson J."/>
            <person name="Chalot M."/>
            <person name="Chapman J."/>
            <person name="Chen G.L."/>
            <person name="Cooper D."/>
            <person name="Coutinho P.M."/>
            <person name="Couturier J."/>
            <person name="Covert S."/>
            <person name="Cronk Q."/>
            <person name="Cunningham R."/>
            <person name="Davis J."/>
            <person name="Degroeve S."/>
            <person name="Dejardin A."/>
            <person name="Depamphilis C."/>
            <person name="Detter J."/>
            <person name="Dirks B."/>
            <person name="Dubchak I."/>
            <person name="Duplessis S."/>
            <person name="Ehlting J."/>
            <person name="Ellis B."/>
            <person name="Gendler K."/>
            <person name="Goodstein D."/>
            <person name="Gribskov M."/>
            <person name="Grimwood J."/>
            <person name="Groover A."/>
            <person name="Gunter L."/>
            <person name="Hamberger B."/>
            <person name="Heinze B."/>
            <person name="Helariutta Y."/>
            <person name="Henrissat B."/>
            <person name="Holligan D."/>
            <person name="Holt R."/>
            <person name="Huang W."/>
            <person name="Islam-Faridi N."/>
            <person name="Jones S."/>
            <person name="Jones-Rhoades M."/>
            <person name="Jorgensen R."/>
            <person name="Joshi C."/>
            <person name="Kangasjarvi J."/>
            <person name="Karlsson J."/>
            <person name="Kelleher C."/>
            <person name="Kirkpatrick R."/>
            <person name="Kirst M."/>
            <person name="Kohler A."/>
            <person name="Kalluri U."/>
            <person name="Larimer F."/>
            <person name="Leebens-Mack J."/>
            <person name="Leple J.C."/>
            <person name="Locascio P."/>
            <person name="Lou Y."/>
            <person name="Lucas S."/>
            <person name="Martin F."/>
            <person name="Montanini B."/>
            <person name="Napoli C."/>
            <person name="Nelson D.R."/>
            <person name="Nelson C."/>
            <person name="Nieminen K."/>
            <person name="Nilsson O."/>
            <person name="Pereda V."/>
            <person name="Peter G."/>
            <person name="Philippe R."/>
            <person name="Pilate G."/>
            <person name="Poliakov A."/>
            <person name="Razumovskaya J."/>
            <person name="Richardson P."/>
            <person name="Rinaldi C."/>
            <person name="Ritland K."/>
            <person name="Rouze P."/>
            <person name="Ryaboy D."/>
            <person name="Schmutz J."/>
            <person name="Schrader J."/>
            <person name="Segerman B."/>
            <person name="Shin H."/>
            <person name="Siddiqui A."/>
            <person name="Sterky F."/>
            <person name="Terry A."/>
            <person name="Tsai C.J."/>
            <person name="Uberbacher E."/>
            <person name="Unneberg P."/>
            <person name="Vahala J."/>
            <person name="Wall K."/>
            <person name="Wessler S."/>
            <person name="Yang G."/>
            <person name="Yin T."/>
            <person name="Douglas C."/>
            <person name="Marra M."/>
            <person name="Sandberg G."/>
            <person name="Van de Peer Y."/>
            <person name="Rokhsar D."/>
        </authorList>
    </citation>
    <scope>NUCLEOTIDE SEQUENCE [LARGE SCALE GENOMIC DNA]</scope>
    <source>
        <strain evidence="3">cv. Nisqually</strain>
    </source>
</reference>
<feature type="compositionally biased region" description="Low complexity" evidence="1">
    <location>
        <begin position="158"/>
        <end position="169"/>
    </location>
</feature>
<sequence>MKALKMSSDVKSSRACSEPSSERGFGLDLKKSSRWQKHSRIVKDTALPTQARQSLKHQDKLKAEYYDSQPCGDVPHELRLHANDRISVQPKTSLKHHQLHSDKIKARKDDELVKYMSDLPGYLQRMQRSESIQDKALNVGVLDWSRLKKWRIAASDSSGASLTSSNLPSKMAMNSATSPNAVHNNILNYRSKKHPSLSSSLNPSHNDRVSQPAKPSVQNALRFKDFETASKSSVDGKKKVPRTNRTFSRNNSDVILEQAKRGYVDQKITSKVGSWSSNSRYNTISIRSKVNAIACDSAAEKRAGERQGPDKKRKSLDQKITSSIGDSSSQLRSHYDSLSLKEKNVAGGKTKKGIELQESAGIEELQESTIDLSPQHQPSENKNIVLDPKNYSTNCSLQELRTPVDKDIVLLVPKNYSTNCSLQELRTLVDKDFTEINRKSLSDDFSHEEVHSSEIPHSCPLLSRNKTNTEPHKVLHTAMVTQSAEMSSDASRTSACSYKMPIRLSEDKFAEESRVRTANGSVVETSNALDQEKVELMPRKVRHPLPNRWFSFSLSRMSRSFSFKESSAVPQFSSTYISINSGPLISEGSACLNNSNRKKAGGHNRARSSPLRRMLDPLLKSWSSRILQSAETGSSNESLNFFNLKQFDAKELLQDGKHEPSRTKALLQLTIRNGVPLFRFVIENNSNILEASINRLSSSQENGSGCDYTFYAIDEIKKQSGSWINRGSKEKSCGYVYNLIGHMKVNCSSIFDLTGTDSICQIKVKESVLFGVDQSQADQAMPKFMANRELAAVVVKMPGENSSLDLQQTDQNENLMHKGSSQYLPESQCSGNLGETEHSSSATVILPGGNHSMPNEGVPSPLIHRWRSGGSCDCGGWDVGCKLRILTNRSHCSKITRTSKSCLMSDCFELFTQGAIQQDHPIFSLAQVEKGMYSTEFSSSISSLQAFFICVDVISCRKSYDQDGGNASGKEFHQEISNSSNGSKKIHTISPGQTNVKYTLSPPVSPFERM</sequence>
<dbReference type="Proteomes" id="UP000006729">
    <property type="component" value="Chromosome 16"/>
</dbReference>
<feature type="compositionally biased region" description="Polar residues" evidence="1">
    <location>
        <begin position="243"/>
        <end position="253"/>
    </location>
</feature>
<evidence type="ECO:0000313" key="3">
    <source>
        <dbReference type="Proteomes" id="UP000006729"/>
    </source>
</evidence>
<accession>A0A2K1XDU6</accession>
<keyword evidence="3" id="KW-1185">Reference proteome</keyword>